<dbReference type="STRING" id="1279009.ADICEAN_04036"/>
<dbReference type="SUPFAM" id="SSF48179">
    <property type="entry name" value="6-phosphogluconate dehydrogenase C-terminal domain-like"/>
    <property type="match status" value="1"/>
</dbReference>
<dbReference type="FunFam" id="3.40.50.720:FF:000208">
    <property type="entry name" value="Prephenate dehydrogenase"/>
    <property type="match status" value="1"/>
</dbReference>
<sequence length="291" mass="31180">MKTVCIIGTGLIGGSMALDLRKGEFAARIIGVEQHAAHAADALACGLVDAVLPLEEALSEASLTILAIPVNAALQLLPRILDLLTPGAVVLDVGSTKAQLCAAVAHHPKRAQYVAAHPIAGTENSGPRAALAGLFQGKTNIICEQERSSQQALAEALALMEVLGMRTLYMRAEEHDKHLAYVSHLSHISSFVLSLTVLDIEKEEENIFALAGSGFASTARLAKSSPAMWGPIFEQNTAFLSLALQEYITHLQLFQQRLQQGNTPALLQMMEEANRIRPILEGKSRTPQPAL</sequence>
<keyword evidence="1 3" id="KW-0560">Oxidoreductase</keyword>
<dbReference type="PATRIC" id="fig|1279009.4.peg.4069"/>
<dbReference type="SUPFAM" id="SSF51735">
    <property type="entry name" value="NAD(P)-binding Rossmann-fold domains"/>
    <property type="match status" value="1"/>
</dbReference>
<dbReference type="GO" id="GO:0008977">
    <property type="term" value="F:prephenate dehydrogenase (NAD+) activity"/>
    <property type="evidence" value="ECO:0007669"/>
    <property type="project" value="InterPro"/>
</dbReference>
<dbReference type="InterPro" id="IPR046825">
    <property type="entry name" value="PDH_C"/>
</dbReference>
<dbReference type="GO" id="GO:0006571">
    <property type="term" value="P:tyrosine biosynthetic process"/>
    <property type="evidence" value="ECO:0007669"/>
    <property type="project" value="InterPro"/>
</dbReference>
<dbReference type="EC" id="1.3.1.43" evidence="3"/>
<proteinExistence type="predicted"/>
<dbReference type="PROSITE" id="PS51176">
    <property type="entry name" value="PDH_ADH"/>
    <property type="match status" value="1"/>
</dbReference>
<dbReference type="GO" id="GO:0047794">
    <property type="term" value="F:cyclohexadienyl dehydrogenase activity"/>
    <property type="evidence" value="ECO:0007669"/>
    <property type="project" value="UniProtKB-EC"/>
</dbReference>
<organism evidence="3 4">
    <name type="scientific">Cesiribacter andamanensis AMV16</name>
    <dbReference type="NCBI Taxonomy" id="1279009"/>
    <lineage>
        <taxon>Bacteria</taxon>
        <taxon>Pseudomonadati</taxon>
        <taxon>Bacteroidota</taxon>
        <taxon>Cytophagia</taxon>
        <taxon>Cytophagales</taxon>
        <taxon>Cesiribacteraceae</taxon>
        <taxon>Cesiribacter</taxon>
    </lineage>
</organism>
<dbReference type="NCBIfam" id="NF006307">
    <property type="entry name" value="PRK08507.1"/>
    <property type="match status" value="1"/>
</dbReference>
<feature type="domain" description="Prephenate/arogenate dehydrogenase" evidence="2">
    <location>
        <begin position="2"/>
        <end position="288"/>
    </location>
</feature>
<evidence type="ECO:0000256" key="1">
    <source>
        <dbReference type="ARBA" id="ARBA00023002"/>
    </source>
</evidence>
<comment type="caution">
    <text evidence="3">The sequence shown here is derived from an EMBL/GenBank/DDBJ whole genome shotgun (WGS) entry which is preliminary data.</text>
</comment>
<dbReference type="InterPro" id="IPR046826">
    <property type="entry name" value="PDH_N"/>
</dbReference>
<dbReference type="Pfam" id="PF02153">
    <property type="entry name" value="PDH_N"/>
    <property type="match status" value="1"/>
</dbReference>
<accession>M7NQS0</accession>
<dbReference type="eggNOG" id="COG0287">
    <property type="taxonomic scope" value="Bacteria"/>
</dbReference>
<evidence type="ECO:0000313" key="3">
    <source>
        <dbReference type="EMBL" id="EMR00839.1"/>
    </source>
</evidence>
<dbReference type="Gene3D" id="3.40.50.720">
    <property type="entry name" value="NAD(P)-binding Rossmann-like Domain"/>
    <property type="match status" value="1"/>
</dbReference>
<dbReference type="Pfam" id="PF20463">
    <property type="entry name" value="PDH_C"/>
    <property type="match status" value="1"/>
</dbReference>
<dbReference type="EMBL" id="AODQ01000179">
    <property type="protein sequence ID" value="EMR00839.1"/>
    <property type="molecule type" value="Genomic_DNA"/>
</dbReference>
<dbReference type="InterPro" id="IPR003099">
    <property type="entry name" value="Prephen_DH"/>
</dbReference>
<dbReference type="Gene3D" id="1.10.3660.10">
    <property type="entry name" value="6-phosphogluconate dehydrogenase C-terminal like domain"/>
    <property type="match status" value="1"/>
</dbReference>
<keyword evidence="4" id="KW-1185">Reference proteome</keyword>
<dbReference type="PANTHER" id="PTHR21363">
    <property type="entry name" value="PREPHENATE DEHYDROGENASE"/>
    <property type="match status" value="1"/>
</dbReference>
<dbReference type="PANTHER" id="PTHR21363:SF0">
    <property type="entry name" value="PREPHENATE DEHYDROGENASE [NADP(+)]"/>
    <property type="match status" value="1"/>
</dbReference>
<name>M7NQS0_9BACT</name>
<gene>
    <name evidence="3" type="primary">tyrC</name>
    <name evidence="3" type="ORF">ADICEAN_04036</name>
</gene>
<dbReference type="AlphaFoldDB" id="M7NQS0"/>
<dbReference type="InterPro" id="IPR050812">
    <property type="entry name" value="Preph/Arog_dehydrog"/>
</dbReference>
<dbReference type="RefSeq" id="WP_009197411.1">
    <property type="nucleotide sequence ID" value="NZ_AODQ01000179.1"/>
</dbReference>
<reference evidence="3 4" key="1">
    <citation type="journal article" date="2013" name="Genome Announc.">
        <title>Draft Genome Sequence of Cesiribacter andamanensis Strain AMV16T, Isolated from a Soil Sample from a Mud Volcano in the Andaman Islands, India.</title>
        <authorList>
            <person name="Shivaji S."/>
            <person name="Ara S."/>
            <person name="Begum Z."/>
            <person name="Srinivas T.N."/>
            <person name="Singh A."/>
            <person name="Kumar Pinnaka A."/>
        </authorList>
    </citation>
    <scope>NUCLEOTIDE SEQUENCE [LARGE SCALE GENOMIC DNA]</scope>
    <source>
        <strain evidence="3 4">AMV16</strain>
    </source>
</reference>
<dbReference type="GO" id="GO:0070403">
    <property type="term" value="F:NAD+ binding"/>
    <property type="evidence" value="ECO:0007669"/>
    <property type="project" value="InterPro"/>
</dbReference>
<evidence type="ECO:0000313" key="4">
    <source>
        <dbReference type="Proteomes" id="UP000011910"/>
    </source>
</evidence>
<dbReference type="Proteomes" id="UP000011910">
    <property type="component" value="Unassembled WGS sequence"/>
</dbReference>
<dbReference type="InterPro" id="IPR008927">
    <property type="entry name" value="6-PGluconate_DH-like_C_sf"/>
</dbReference>
<dbReference type="InterPro" id="IPR036291">
    <property type="entry name" value="NAD(P)-bd_dom_sf"/>
</dbReference>
<protein>
    <submittedName>
        <fullName evidence="3">Arogenate dehydrogenase</fullName>
        <ecNumber evidence="3">1.3.1.43</ecNumber>
    </submittedName>
</protein>
<dbReference type="OrthoDB" id="9802008at2"/>
<dbReference type="GO" id="GO:0004665">
    <property type="term" value="F:prephenate dehydrogenase (NADP+) activity"/>
    <property type="evidence" value="ECO:0007669"/>
    <property type="project" value="InterPro"/>
</dbReference>
<evidence type="ECO:0000259" key="2">
    <source>
        <dbReference type="PROSITE" id="PS51176"/>
    </source>
</evidence>